<sequence length="424" mass="40853">MALQAGGDAIHDAAASGFHSIADSMAGGFGRLLEWSMSWWVRLPSPDLTQMSALQSVRDHTTGLQVLLMTAAIMFTAARLALARRGALAGEVQESFMAFARAVFASWMFAAVITAATKAGDAFSDWVISDATHGQATATLSLMMGHATFDPLGTAAMFILCLIGFIGALLQLALLVVRQALLIVVVGAIPIAAAAAGTGPGSQAYKKLIAWAIAFALFKPVGAIVYLIAFEAAGAPDASGQQRLLGLILLALVGLVLPALMRMIAPAISTMGSGGGGVAAAAMLGGAVGMAAASGGKAASGESGGGSQSGGADSSADSGGSSSSGGGRAMTPSIASGDGGSSAAGGSGGGGAGGAGQAAQGGATSGGAGTAAAGAAAAGPAAAVMAAQELGSAAQRVGAQVGGEADAGAGGNNGRNLEPHEVRR</sequence>
<feature type="compositionally biased region" description="Low complexity" evidence="1">
    <location>
        <begin position="398"/>
        <end position="407"/>
    </location>
</feature>
<organism evidence="3 4">
    <name type="scientific">Nocardia terpenica</name>
    <dbReference type="NCBI Taxonomy" id="455432"/>
    <lineage>
        <taxon>Bacteria</taxon>
        <taxon>Bacillati</taxon>
        <taxon>Actinomycetota</taxon>
        <taxon>Actinomycetes</taxon>
        <taxon>Mycobacteriales</taxon>
        <taxon>Nocardiaceae</taxon>
        <taxon>Nocardia</taxon>
    </lineage>
</organism>
<feature type="transmembrane region" description="Helical" evidence="2">
    <location>
        <begin position="64"/>
        <end position="83"/>
    </location>
</feature>
<dbReference type="Pfam" id="PF19590">
    <property type="entry name" value="TrbL_3"/>
    <property type="match status" value="1"/>
</dbReference>
<feature type="compositionally biased region" description="Gly residues" evidence="1">
    <location>
        <begin position="337"/>
        <end position="356"/>
    </location>
</feature>
<proteinExistence type="predicted"/>
<feature type="region of interest" description="Disordered" evidence="1">
    <location>
        <begin position="299"/>
        <end position="374"/>
    </location>
</feature>
<feature type="transmembrane region" description="Helical" evidence="2">
    <location>
        <begin position="152"/>
        <end position="173"/>
    </location>
</feature>
<dbReference type="InterPro" id="IPR045782">
    <property type="entry name" value="TrbL_3"/>
</dbReference>
<feature type="compositionally biased region" description="Low complexity" evidence="1">
    <location>
        <begin position="310"/>
        <end position="321"/>
    </location>
</feature>
<keyword evidence="2" id="KW-0812">Transmembrane</keyword>
<feature type="region of interest" description="Disordered" evidence="1">
    <location>
        <begin position="391"/>
        <end position="424"/>
    </location>
</feature>
<dbReference type="STRING" id="455432.AWN90_19050"/>
<gene>
    <name evidence="3" type="ORF">AWN90_19050</name>
</gene>
<keyword evidence="4" id="KW-1185">Reference proteome</keyword>
<evidence type="ECO:0000256" key="2">
    <source>
        <dbReference type="SAM" id="Phobius"/>
    </source>
</evidence>
<comment type="caution">
    <text evidence="3">The sequence shown here is derived from an EMBL/GenBank/DDBJ whole genome shotgun (WGS) entry which is preliminary data.</text>
</comment>
<evidence type="ECO:0000313" key="4">
    <source>
        <dbReference type="Proteomes" id="UP000076512"/>
    </source>
</evidence>
<feature type="transmembrane region" description="Helical" evidence="2">
    <location>
        <begin position="244"/>
        <end position="265"/>
    </location>
</feature>
<feature type="transmembrane region" description="Helical" evidence="2">
    <location>
        <begin position="180"/>
        <end position="197"/>
    </location>
</feature>
<feature type="transmembrane region" description="Helical" evidence="2">
    <location>
        <begin position="209"/>
        <end position="232"/>
    </location>
</feature>
<evidence type="ECO:0000256" key="1">
    <source>
        <dbReference type="SAM" id="MobiDB-lite"/>
    </source>
</evidence>
<protein>
    <recommendedName>
        <fullName evidence="5">Conjugal transfer protein TrbL</fullName>
    </recommendedName>
</protein>
<feature type="transmembrane region" description="Helical" evidence="2">
    <location>
        <begin position="95"/>
        <end position="116"/>
    </location>
</feature>
<evidence type="ECO:0000313" key="3">
    <source>
        <dbReference type="EMBL" id="KZM75480.1"/>
    </source>
</evidence>
<dbReference type="EMBL" id="LWGR01000003">
    <property type="protein sequence ID" value="KZM75480.1"/>
    <property type="molecule type" value="Genomic_DNA"/>
</dbReference>
<dbReference type="AlphaFoldDB" id="A0A164PEY2"/>
<reference evidence="3 4" key="1">
    <citation type="submission" date="2016-04" db="EMBL/GenBank/DDBJ databases">
        <authorList>
            <person name="Evans L.H."/>
            <person name="Alamgir A."/>
            <person name="Owens N."/>
            <person name="Weber N.D."/>
            <person name="Virtaneva K."/>
            <person name="Barbian K."/>
            <person name="Babar A."/>
            <person name="Rosenke K."/>
        </authorList>
    </citation>
    <scope>NUCLEOTIDE SEQUENCE [LARGE SCALE GENOMIC DNA]</scope>
    <source>
        <strain evidence="3 4">IFM 0406</strain>
    </source>
</reference>
<accession>A0A164PEY2</accession>
<evidence type="ECO:0008006" key="5">
    <source>
        <dbReference type="Google" id="ProtNLM"/>
    </source>
</evidence>
<keyword evidence="2" id="KW-0472">Membrane</keyword>
<name>A0A164PEY2_9NOCA</name>
<dbReference type="Proteomes" id="UP000076512">
    <property type="component" value="Unassembled WGS sequence"/>
</dbReference>
<feature type="transmembrane region" description="Helical" evidence="2">
    <location>
        <begin position="271"/>
        <end position="293"/>
    </location>
</feature>
<keyword evidence="2" id="KW-1133">Transmembrane helix</keyword>